<keyword evidence="8" id="KW-0472">Membrane</keyword>
<sequence length="223" mass="23962">MRSLISISAILLASSAVYADSTTYRIHHRFLSHPSPTSPTPFQHLGNLLVQDTLTTLEDGPAGSDHQTDDGKGWYQVGVQLDQYDTQEEWLIGSTKACYLSTSPPKIQIHLTTSSIPSSISIIPHSSSISSCQSTSNSTISVKLPAGLNELTFDLIKDIHKTYSPSLAPPPTVDPTTGSPAPPEVEKTFFQKYWMYIVGIALFFAIQMGPDEPRGGGAGGGGK</sequence>
<feature type="chain" id="PRO_5008628848" description="ER membrane protein complex subunit 10" evidence="9">
    <location>
        <begin position="20"/>
        <end position="223"/>
    </location>
</feature>
<dbReference type="PANTHER" id="PTHR21397">
    <property type="entry name" value="CHROMATIN COMPLEXES SUBUNIT BAP18-RELATED"/>
    <property type="match status" value="1"/>
</dbReference>
<dbReference type="OrthoDB" id="1894652at2759"/>
<evidence type="ECO:0000256" key="3">
    <source>
        <dbReference type="ARBA" id="ARBA00020105"/>
    </source>
</evidence>
<gene>
    <name evidence="10" type="ORF">L486_04621</name>
</gene>
<protein>
    <recommendedName>
        <fullName evidence="3">ER membrane protein complex subunit 10</fullName>
    </recommendedName>
</protein>
<keyword evidence="11" id="KW-1185">Reference proteome</keyword>
<dbReference type="Pfam" id="PF21203">
    <property type="entry name" value="ECM10"/>
    <property type="match status" value="1"/>
</dbReference>
<evidence type="ECO:0000313" key="11">
    <source>
        <dbReference type="Proteomes" id="UP000092583"/>
    </source>
</evidence>
<evidence type="ECO:0000256" key="9">
    <source>
        <dbReference type="SAM" id="SignalP"/>
    </source>
</evidence>
<dbReference type="CDD" id="cd22209">
    <property type="entry name" value="EMC10"/>
    <property type="match status" value="1"/>
</dbReference>
<name>A0A1B9INL0_9TREE</name>
<evidence type="ECO:0000256" key="4">
    <source>
        <dbReference type="ARBA" id="ARBA00022692"/>
    </source>
</evidence>
<keyword evidence="6" id="KW-0256">Endoplasmic reticulum</keyword>
<dbReference type="GO" id="GO:0005789">
    <property type="term" value="C:endoplasmic reticulum membrane"/>
    <property type="evidence" value="ECO:0007669"/>
    <property type="project" value="UniProtKB-SubCell"/>
</dbReference>
<dbReference type="PANTHER" id="PTHR21397:SF4">
    <property type="entry name" value="ER MEMBRANE PROTEIN COMPLEX SUBUNIT 10"/>
    <property type="match status" value="1"/>
</dbReference>
<reference evidence="11" key="2">
    <citation type="submission" date="2013-12" db="EMBL/GenBank/DDBJ databases">
        <title>Evolution of pathogenesis and genome organization in the Tremellales.</title>
        <authorList>
            <person name="Cuomo C."/>
            <person name="Litvintseva A."/>
            <person name="Heitman J."/>
            <person name="Chen Y."/>
            <person name="Sun S."/>
            <person name="Springer D."/>
            <person name="Dromer F."/>
            <person name="Young S."/>
            <person name="Zeng Q."/>
            <person name="Chapman S."/>
            <person name="Gujja S."/>
            <person name="Saif S."/>
            <person name="Birren B."/>
        </authorList>
    </citation>
    <scope>NUCLEOTIDE SEQUENCE [LARGE SCALE GENOMIC DNA]</scope>
    <source>
        <strain evidence="11">CBS 10435</strain>
    </source>
</reference>
<evidence type="ECO:0000256" key="6">
    <source>
        <dbReference type="ARBA" id="ARBA00022824"/>
    </source>
</evidence>
<evidence type="ECO:0000256" key="8">
    <source>
        <dbReference type="ARBA" id="ARBA00023136"/>
    </source>
</evidence>
<evidence type="ECO:0000313" key="10">
    <source>
        <dbReference type="EMBL" id="OCF57166.1"/>
    </source>
</evidence>
<proteinExistence type="inferred from homology"/>
<evidence type="ECO:0000256" key="7">
    <source>
        <dbReference type="ARBA" id="ARBA00022989"/>
    </source>
</evidence>
<dbReference type="EMBL" id="KI669463">
    <property type="protein sequence ID" value="OCF57166.1"/>
    <property type="molecule type" value="Genomic_DNA"/>
</dbReference>
<evidence type="ECO:0000256" key="1">
    <source>
        <dbReference type="ARBA" id="ARBA00004115"/>
    </source>
</evidence>
<keyword evidence="5 9" id="KW-0732">Signal</keyword>
<keyword evidence="4" id="KW-0812">Transmembrane</keyword>
<reference evidence="10 11" key="1">
    <citation type="submission" date="2013-07" db="EMBL/GenBank/DDBJ databases">
        <title>The Genome Sequence of Kwoniella mangroviensis CBS10435.</title>
        <authorList>
            <consortium name="The Broad Institute Genome Sequencing Platform"/>
            <person name="Cuomo C."/>
            <person name="Litvintseva A."/>
            <person name="Chen Y."/>
            <person name="Heitman J."/>
            <person name="Sun S."/>
            <person name="Springer D."/>
            <person name="Dromer F."/>
            <person name="Young S.K."/>
            <person name="Zeng Q."/>
            <person name="Gargeya S."/>
            <person name="Fitzgerald M."/>
            <person name="Abouelleil A."/>
            <person name="Alvarado L."/>
            <person name="Berlin A.M."/>
            <person name="Chapman S.B."/>
            <person name="Dewar J."/>
            <person name="Goldberg J."/>
            <person name="Griggs A."/>
            <person name="Gujja S."/>
            <person name="Hansen M."/>
            <person name="Howarth C."/>
            <person name="Imamovic A."/>
            <person name="Larimer J."/>
            <person name="McCowan C."/>
            <person name="Murphy C."/>
            <person name="Pearson M."/>
            <person name="Priest M."/>
            <person name="Roberts A."/>
            <person name="Saif S."/>
            <person name="Shea T."/>
            <person name="Sykes S."/>
            <person name="Wortman J."/>
            <person name="Nusbaum C."/>
            <person name="Birren B."/>
        </authorList>
    </citation>
    <scope>NUCLEOTIDE SEQUENCE [LARGE SCALE GENOMIC DNA]</scope>
    <source>
        <strain evidence="10 11">CBS 10435</strain>
    </source>
</reference>
<keyword evidence="7" id="KW-1133">Transmembrane helix</keyword>
<comment type="similarity">
    <text evidence="2">Belongs to the EMC10 family.</text>
</comment>
<organism evidence="10 11">
    <name type="scientific">Kwoniella mangroviensis CBS 10435</name>
    <dbReference type="NCBI Taxonomy" id="1331196"/>
    <lineage>
        <taxon>Eukaryota</taxon>
        <taxon>Fungi</taxon>
        <taxon>Dikarya</taxon>
        <taxon>Basidiomycota</taxon>
        <taxon>Agaricomycotina</taxon>
        <taxon>Tremellomycetes</taxon>
        <taxon>Tremellales</taxon>
        <taxon>Cryptococcaceae</taxon>
        <taxon>Kwoniella</taxon>
    </lineage>
</organism>
<dbReference type="Proteomes" id="UP000092583">
    <property type="component" value="Unassembled WGS sequence"/>
</dbReference>
<evidence type="ECO:0000256" key="5">
    <source>
        <dbReference type="ARBA" id="ARBA00022729"/>
    </source>
</evidence>
<comment type="subcellular location">
    <subcellularLocation>
        <location evidence="1">Endoplasmic reticulum membrane</location>
        <topology evidence="1">Single-pass type I membrane protein</topology>
    </subcellularLocation>
</comment>
<accession>A0A1B9INL0</accession>
<dbReference type="AlphaFoldDB" id="A0A1B9INL0"/>
<dbReference type="STRING" id="1331196.A0A1B9INL0"/>
<feature type="signal peptide" evidence="9">
    <location>
        <begin position="1"/>
        <end position="19"/>
    </location>
</feature>
<evidence type="ECO:0000256" key="2">
    <source>
        <dbReference type="ARBA" id="ARBA00007695"/>
    </source>
</evidence>